<protein>
    <submittedName>
        <fullName evidence="3">Uncharacterized protein</fullName>
    </submittedName>
</protein>
<reference evidence="3 4" key="1">
    <citation type="submission" date="2019-01" db="EMBL/GenBank/DDBJ databases">
        <title>Complete genome sequence of Bifidobacterium gallinarum CACC 514.</title>
        <authorList>
            <person name="Jung M."/>
        </authorList>
    </citation>
    <scope>NUCLEOTIDE SEQUENCE [LARGE SCALE GENOMIC DNA]</scope>
    <source>
        <strain evidence="3 4">CACC 514</strain>
    </source>
</reference>
<name>A0A4P6DWJ7_9BIFI</name>
<evidence type="ECO:0000256" key="1">
    <source>
        <dbReference type="SAM" id="MobiDB-lite"/>
    </source>
</evidence>
<evidence type="ECO:0000256" key="2">
    <source>
        <dbReference type="SAM" id="Phobius"/>
    </source>
</evidence>
<keyword evidence="2" id="KW-1133">Transmembrane helix</keyword>
<feature type="region of interest" description="Disordered" evidence="1">
    <location>
        <begin position="42"/>
        <end position="71"/>
    </location>
</feature>
<organism evidence="3 4">
    <name type="scientific">Bifidobacterium pullorum subsp. gallinarum</name>
    <dbReference type="NCBI Taxonomy" id="78344"/>
    <lineage>
        <taxon>Bacteria</taxon>
        <taxon>Bacillati</taxon>
        <taxon>Actinomycetota</taxon>
        <taxon>Actinomycetes</taxon>
        <taxon>Bifidobacteriales</taxon>
        <taxon>Bifidobacteriaceae</taxon>
        <taxon>Bifidobacterium</taxon>
    </lineage>
</organism>
<proteinExistence type="predicted"/>
<keyword evidence="2" id="KW-0812">Transmembrane</keyword>
<gene>
    <name evidence="3" type="ORF">ESN35_00865</name>
</gene>
<feature type="transmembrane region" description="Helical" evidence="2">
    <location>
        <begin position="12"/>
        <end position="35"/>
    </location>
</feature>
<sequence length="71" mass="7577">MPNQSANDDGIIIRADATACIVIPFITASLLSAMFQISGPHPARTMNQHRSRPHTTEGGVHIPDIISTGRA</sequence>
<dbReference type="AlphaFoldDB" id="A0A4P6DWJ7"/>
<accession>A0A4P6DWJ7</accession>
<dbReference type="KEGG" id="bgx:ESN35_00865"/>
<evidence type="ECO:0000313" key="3">
    <source>
        <dbReference type="EMBL" id="QAY32148.1"/>
    </source>
</evidence>
<evidence type="ECO:0000313" key="4">
    <source>
        <dbReference type="Proteomes" id="UP000293589"/>
    </source>
</evidence>
<dbReference type="Proteomes" id="UP000293589">
    <property type="component" value="Chromosome"/>
</dbReference>
<dbReference type="EMBL" id="CP035464">
    <property type="protein sequence ID" value="QAY32148.1"/>
    <property type="molecule type" value="Genomic_DNA"/>
</dbReference>
<keyword evidence="2" id="KW-0472">Membrane</keyword>